<reference evidence="1 2" key="1">
    <citation type="submission" date="2021-06" db="EMBL/GenBank/DDBJ databases">
        <authorList>
            <person name="Palmer J.M."/>
        </authorList>
    </citation>
    <scope>NUCLEOTIDE SEQUENCE [LARGE SCALE GENOMIC DNA]</scope>
    <source>
        <strain evidence="1 2">AS_MEX2019</strain>
        <tissue evidence="1">Muscle</tissue>
    </source>
</reference>
<accession>A0ABV0YC66</accession>
<organism evidence="1 2">
    <name type="scientific">Ameca splendens</name>
    <dbReference type="NCBI Taxonomy" id="208324"/>
    <lineage>
        <taxon>Eukaryota</taxon>
        <taxon>Metazoa</taxon>
        <taxon>Chordata</taxon>
        <taxon>Craniata</taxon>
        <taxon>Vertebrata</taxon>
        <taxon>Euteleostomi</taxon>
        <taxon>Actinopterygii</taxon>
        <taxon>Neopterygii</taxon>
        <taxon>Teleostei</taxon>
        <taxon>Neoteleostei</taxon>
        <taxon>Acanthomorphata</taxon>
        <taxon>Ovalentaria</taxon>
        <taxon>Atherinomorphae</taxon>
        <taxon>Cyprinodontiformes</taxon>
        <taxon>Goodeidae</taxon>
        <taxon>Ameca</taxon>
    </lineage>
</organism>
<proteinExistence type="predicted"/>
<evidence type="ECO:0000313" key="1">
    <source>
        <dbReference type="EMBL" id="MEQ2291244.1"/>
    </source>
</evidence>
<dbReference type="Proteomes" id="UP001469553">
    <property type="component" value="Unassembled WGS sequence"/>
</dbReference>
<evidence type="ECO:0000313" key="2">
    <source>
        <dbReference type="Proteomes" id="UP001469553"/>
    </source>
</evidence>
<protein>
    <submittedName>
        <fullName evidence="1">Uncharacterized protein</fullName>
    </submittedName>
</protein>
<name>A0ABV0YC66_9TELE</name>
<keyword evidence="2" id="KW-1185">Reference proteome</keyword>
<comment type="caution">
    <text evidence="1">The sequence shown here is derived from an EMBL/GenBank/DDBJ whole genome shotgun (WGS) entry which is preliminary data.</text>
</comment>
<sequence>MSKQLEVQCEVFTVIDGLGGYVIAFFYHDILENFMLPSADNLYGDSDLIFQQDLVLAHTAKSSNACLIAVVSGLSSKLLKLLDVTRNSKGRLPEDITTRYLNLNCCGGATSKMELLSPSWRLSLATLVHFDHLCHLDLYPHNCMQTLNPCIHLLHPNKTPSKLTSSASGKDCPLTWREQSTILWLNLREVQKSQPKLQPNFHDPLSNSARVKIC</sequence>
<dbReference type="EMBL" id="JAHRIP010028908">
    <property type="protein sequence ID" value="MEQ2291244.1"/>
    <property type="molecule type" value="Genomic_DNA"/>
</dbReference>
<gene>
    <name evidence="1" type="ORF">AMECASPLE_011480</name>
</gene>